<keyword evidence="3" id="KW-1185">Reference proteome</keyword>
<evidence type="ECO:0000259" key="1">
    <source>
        <dbReference type="Pfam" id="PF07993"/>
    </source>
</evidence>
<reference evidence="3" key="1">
    <citation type="journal article" date="2019" name="Int. J. Syst. Evol. Microbiol.">
        <title>The Global Catalogue of Microorganisms (GCM) 10K type strain sequencing project: providing services to taxonomists for standard genome sequencing and annotation.</title>
        <authorList>
            <consortium name="The Broad Institute Genomics Platform"/>
            <consortium name="The Broad Institute Genome Sequencing Center for Infectious Disease"/>
            <person name="Wu L."/>
            <person name="Ma J."/>
        </authorList>
    </citation>
    <scope>NUCLEOTIDE SEQUENCE [LARGE SCALE GENOMIC DNA]</scope>
    <source>
        <strain evidence="3">CGMCC 4.7289</strain>
    </source>
</reference>
<dbReference type="Proteomes" id="UP001595816">
    <property type="component" value="Unassembled WGS sequence"/>
</dbReference>
<evidence type="ECO:0000313" key="2">
    <source>
        <dbReference type="EMBL" id="MFC4132479.1"/>
    </source>
</evidence>
<name>A0ABV8LRR5_9ACTN</name>
<feature type="domain" description="Thioester reductase (TE)" evidence="1">
    <location>
        <begin position="42"/>
        <end position="202"/>
    </location>
</feature>
<organism evidence="2 3">
    <name type="scientific">Hamadaea flava</name>
    <dbReference type="NCBI Taxonomy" id="1742688"/>
    <lineage>
        <taxon>Bacteria</taxon>
        <taxon>Bacillati</taxon>
        <taxon>Actinomycetota</taxon>
        <taxon>Actinomycetes</taxon>
        <taxon>Micromonosporales</taxon>
        <taxon>Micromonosporaceae</taxon>
        <taxon>Hamadaea</taxon>
    </lineage>
</organism>
<dbReference type="PANTHER" id="PTHR43245">
    <property type="entry name" value="BIFUNCTIONAL POLYMYXIN RESISTANCE PROTEIN ARNA"/>
    <property type="match status" value="1"/>
</dbReference>
<protein>
    <submittedName>
        <fullName evidence="2">SDR family oxidoreductase</fullName>
    </submittedName>
</protein>
<dbReference type="InterPro" id="IPR036291">
    <property type="entry name" value="NAD(P)-bd_dom_sf"/>
</dbReference>
<sequence>MTILLTGGSGAVGAAVLGKVAAGGPKERVVALVHRGDVAAATVAGDITAPRLGLAADVYARLAGQITTVVHCAGATEFTAADEVIRALNVDGTRHVLEFAADAGARVVFASTAFVVRRESAAPLTQSYLETKLAAEDLVRSAGLPASIARIGVVMGDARTGRMSRFQGLHSTVDAVLRNLLPVLPFARDAVIDALPRDIVADELLRLCATDDATGDGVAGAAHDAGVGEHWITAGRDALTIGRMVELIAERAPHLGRTVHPPRFVRPALVDRVVRPAYIDPLPAAQRRKFANLMALASLFDDVPAFPSTLTDPPTTQQLEDAFVATVDYLAASKGLVAA</sequence>
<gene>
    <name evidence="2" type="ORF">ACFOZ4_17865</name>
</gene>
<dbReference type="SUPFAM" id="SSF51735">
    <property type="entry name" value="NAD(P)-binding Rossmann-fold domains"/>
    <property type="match status" value="1"/>
</dbReference>
<dbReference type="EMBL" id="JBHSAY010000009">
    <property type="protein sequence ID" value="MFC4132479.1"/>
    <property type="molecule type" value="Genomic_DNA"/>
</dbReference>
<accession>A0ABV8LRR5</accession>
<dbReference type="InterPro" id="IPR050177">
    <property type="entry name" value="Lipid_A_modif_metabolic_enz"/>
</dbReference>
<dbReference type="InterPro" id="IPR013120">
    <property type="entry name" value="FAR_NAD-bd"/>
</dbReference>
<dbReference type="RefSeq" id="WP_253753157.1">
    <property type="nucleotide sequence ID" value="NZ_JAMZDZ010000001.1"/>
</dbReference>
<dbReference type="PANTHER" id="PTHR43245:SF55">
    <property type="entry name" value="NAD(P)-BINDING DOMAIN-CONTAINING PROTEIN"/>
    <property type="match status" value="1"/>
</dbReference>
<comment type="caution">
    <text evidence="2">The sequence shown here is derived from an EMBL/GenBank/DDBJ whole genome shotgun (WGS) entry which is preliminary data.</text>
</comment>
<proteinExistence type="predicted"/>
<dbReference type="Pfam" id="PF07993">
    <property type="entry name" value="NAD_binding_4"/>
    <property type="match status" value="1"/>
</dbReference>
<evidence type="ECO:0000313" key="3">
    <source>
        <dbReference type="Proteomes" id="UP001595816"/>
    </source>
</evidence>
<dbReference type="Gene3D" id="3.40.50.720">
    <property type="entry name" value="NAD(P)-binding Rossmann-like Domain"/>
    <property type="match status" value="1"/>
</dbReference>